<dbReference type="InterPro" id="IPR004298">
    <property type="entry name" value="Nicotian_synth"/>
</dbReference>
<protein>
    <recommendedName>
        <fullName evidence="5">Nicotianamine synthase</fullName>
    </recommendedName>
</protein>
<evidence type="ECO:0000313" key="4">
    <source>
        <dbReference type="Proteomes" id="UP000661077"/>
    </source>
</evidence>
<evidence type="ECO:0000256" key="1">
    <source>
        <dbReference type="ARBA" id="ARBA00022679"/>
    </source>
</evidence>
<sequence>MTAASIASARIEPTEAACPQFVAFARYTAARLLEQPEMISDAGNHFAQLNDLILQLEARIFAACGSGRDTIPEEPIGNLLWLFNRAYLAWETELETRFVMALESGAVASYREYLLYERFRRLLAREFSMVRISAAPKALFIGSGPLPISAILMAGYLDSAIDCVDINVDAIARSQSMIDALALHDRLRPIHRAEPAYSVAQYDLIIIALLAKPKRVILENIARTRKPDAQIICRTSYGLRRFLYEPLAGREDLAGFSIVDSRVASGGDEDTISSLLLR</sequence>
<evidence type="ECO:0008006" key="5">
    <source>
        <dbReference type="Google" id="ProtNLM"/>
    </source>
</evidence>
<dbReference type="Proteomes" id="UP000661077">
    <property type="component" value="Unassembled WGS sequence"/>
</dbReference>
<comment type="caution">
    <text evidence="3">The sequence shown here is derived from an EMBL/GenBank/DDBJ whole genome shotgun (WGS) entry which is preliminary data.</text>
</comment>
<dbReference type="InterPro" id="IPR029063">
    <property type="entry name" value="SAM-dependent_MTases_sf"/>
</dbReference>
<keyword evidence="4" id="KW-1185">Reference proteome</keyword>
<dbReference type="RefSeq" id="WP_203168662.1">
    <property type="nucleotide sequence ID" value="NZ_JAEVLS010000004.1"/>
</dbReference>
<reference evidence="3 4" key="1">
    <citation type="journal article" date="2021" name="Int. J. Syst. Evol. Microbiol.">
        <title>Steroidobacter gossypii sp. nov., isolated from soil of cotton cropping field.</title>
        <authorList>
            <person name="Huang R."/>
            <person name="Yang S."/>
            <person name="Zhen C."/>
            <person name="Liu W."/>
        </authorList>
    </citation>
    <scope>NUCLEOTIDE SEQUENCE [LARGE SCALE GENOMIC DNA]</scope>
    <source>
        <strain evidence="3 4">S1-65</strain>
    </source>
</reference>
<dbReference type="PANTHER" id="PTHR32266:SF12">
    <property type="entry name" value="NICOTIANAMINE SYNTHASE 3"/>
    <property type="match status" value="1"/>
</dbReference>
<dbReference type="PANTHER" id="PTHR32266">
    <property type="entry name" value="NICOTIANAMINE SYNTHASE 3"/>
    <property type="match status" value="1"/>
</dbReference>
<name>A0ABS1WZZ0_9GAMM</name>
<dbReference type="SUPFAM" id="SSF53335">
    <property type="entry name" value="S-adenosyl-L-methionine-dependent methyltransferases"/>
    <property type="match status" value="1"/>
</dbReference>
<dbReference type="Gene3D" id="3.40.50.150">
    <property type="entry name" value="Vaccinia Virus protein VP39"/>
    <property type="match status" value="1"/>
</dbReference>
<dbReference type="EMBL" id="JAEVLS010000004">
    <property type="protein sequence ID" value="MBM0106541.1"/>
    <property type="molecule type" value="Genomic_DNA"/>
</dbReference>
<dbReference type="Pfam" id="PF03059">
    <property type="entry name" value="NAS"/>
    <property type="match status" value="1"/>
</dbReference>
<evidence type="ECO:0000313" key="3">
    <source>
        <dbReference type="EMBL" id="MBM0106541.1"/>
    </source>
</evidence>
<keyword evidence="1" id="KW-0808">Transferase</keyword>
<accession>A0ABS1WZZ0</accession>
<evidence type="ECO:0000256" key="2">
    <source>
        <dbReference type="ARBA" id="ARBA00022691"/>
    </source>
</evidence>
<dbReference type="PROSITE" id="PS51142">
    <property type="entry name" value="NAS"/>
    <property type="match status" value="1"/>
</dbReference>
<organism evidence="3 4">
    <name type="scientific">Steroidobacter gossypii</name>
    <dbReference type="NCBI Taxonomy" id="2805490"/>
    <lineage>
        <taxon>Bacteria</taxon>
        <taxon>Pseudomonadati</taxon>
        <taxon>Pseudomonadota</taxon>
        <taxon>Gammaproteobacteria</taxon>
        <taxon>Steroidobacterales</taxon>
        <taxon>Steroidobacteraceae</taxon>
        <taxon>Steroidobacter</taxon>
    </lineage>
</organism>
<gene>
    <name evidence="3" type="ORF">JM946_17570</name>
</gene>
<keyword evidence="2" id="KW-0949">S-adenosyl-L-methionine</keyword>
<proteinExistence type="predicted"/>